<evidence type="ECO:0000256" key="1">
    <source>
        <dbReference type="SAM" id="MobiDB-lite"/>
    </source>
</evidence>
<gene>
    <name evidence="2" type="ORF">C1H46_032858</name>
</gene>
<reference evidence="2 3" key="1">
    <citation type="journal article" date="2019" name="G3 (Bethesda)">
        <title>Sequencing of a Wild Apple (Malus baccata) Genome Unravels the Differences Between Cultivated and Wild Apple Species Regarding Disease Resistance and Cold Tolerance.</title>
        <authorList>
            <person name="Chen X."/>
        </authorList>
    </citation>
    <scope>NUCLEOTIDE SEQUENCE [LARGE SCALE GENOMIC DNA]</scope>
    <source>
        <strain evidence="3">cv. Shandingzi</strain>
        <tissue evidence="2">Leaves</tissue>
    </source>
</reference>
<dbReference type="Proteomes" id="UP000315295">
    <property type="component" value="Unassembled WGS sequence"/>
</dbReference>
<accession>A0A540L573</accession>
<comment type="caution">
    <text evidence="2">The sequence shown here is derived from an EMBL/GenBank/DDBJ whole genome shotgun (WGS) entry which is preliminary data.</text>
</comment>
<feature type="region of interest" description="Disordered" evidence="1">
    <location>
        <begin position="50"/>
        <end position="102"/>
    </location>
</feature>
<dbReference type="EMBL" id="VIEB01000758">
    <property type="protein sequence ID" value="TQD81620.1"/>
    <property type="molecule type" value="Genomic_DNA"/>
</dbReference>
<dbReference type="AlphaFoldDB" id="A0A540L573"/>
<sequence>MLVFLPLPLMVRVQHAHFYPFVRSRLVFLKFGVRSVDEFPICMTQEFFTVEEEEEEEEEEKGKSTHENRKEKKEERKERSPTARFECDGQDNLVGRSEGHIS</sequence>
<evidence type="ECO:0000313" key="2">
    <source>
        <dbReference type="EMBL" id="TQD81620.1"/>
    </source>
</evidence>
<proteinExistence type="predicted"/>
<protein>
    <submittedName>
        <fullName evidence="2">Uncharacterized protein</fullName>
    </submittedName>
</protein>
<evidence type="ECO:0000313" key="3">
    <source>
        <dbReference type="Proteomes" id="UP000315295"/>
    </source>
</evidence>
<keyword evidence="3" id="KW-1185">Reference proteome</keyword>
<feature type="compositionally biased region" description="Acidic residues" evidence="1">
    <location>
        <begin position="50"/>
        <end position="59"/>
    </location>
</feature>
<organism evidence="2 3">
    <name type="scientific">Malus baccata</name>
    <name type="common">Siberian crab apple</name>
    <name type="synonym">Pyrus baccata</name>
    <dbReference type="NCBI Taxonomy" id="106549"/>
    <lineage>
        <taxon>Eukaryota</taxon>
        <taxon>Viridiplantae</taxon>
        <taxon>Streptophyta</taxon>
        <taxon>Embryophyta</taxon>
        <taxon>Tracheophyta</taxon>
        <taxon>Spermatophyta</taxon>
        <taxon>Magnoliopsida</taxon>
        <taxon>eudicotyledons</taxon>
        <taxon>Gunneridae</taxon>
        <taxon>Pentapetalae</taxon>
        <taxon>rosids</taxon>
        <taxon>fabids</taxon>
        <taxon>Rosales</taxon>
        <taxon>Rosaceae</taxon>
        <taxon>Amygdaloideae</taxon>
        <taxon>Maleae</taxon>
        <taxon>Malus</taxon>
    </lineage>
</organism>
<name>A0A540L573_MALBA</name>
<feature type="compositionally biased region" description="Basic and acidic residues" evidence="1">
    <location>
        <begin position="60"/>
        <end position="87"/>
    </location>
</feature>